<gene>
    <name evidence="4" type="ORF">METZ01_LOCUS201527</name>
</gene>
<name>A0A382EFC6_9ZZZZ</name>
<keyword evidence="1" id="KW-0732">Signal</keyword>
<dbReference type="InterPro" id="IPR007450">
    <property type="entry name" value="BamE_dom"/>
</dbReference>
<dbReference type="Gene3D" id="3.30.1450.10">
    <property type="match status" value="1"/>
</dbReference>
<proteinExistence type="predicted"/>
<sequence length="159" mass="18602">MRILLLIIFLLIVNCKFNKVVDNHGVHYLDKKQQSLTVNKSNKNDIIKLLGPPSTKSKFDNDLWIYIERKKTRTTLLKLGKKKIFTNNVLLLEIDSKGLLAKKEFLDINDMKEVKFIDDVTDISYSKKSFVYDFLSSMRQKINDPLGIRAKKRKKINQQ</sequence>
<accession>A0A382EFC6</accession>
<dbReference type="AlphaFoldDB" id="A0A382EFC6"/>
<feature type="domain" description="Outer membrane protein assembly factor BamE" evidence="3">
    <location>
        <begin position="34"/>
        <end position="74"/>
    </location>
</feature>
<evidence type="ECO:0000313" key="4">
    <source>
        <dbReference type="EMBL" id="SVB48673.1"/>
    </source>
</evidence>
<dbReference type="Pfam" id="PF04355">
    <property type="entry name" value="BamE"/>
    <property type="match status" value="1"/>
</dbReference>
<protein>
    <recommendedName>
        <fullName evidence="3">Outer membrane protein assembly factor BamE domain-containing protein</fullName>
    </recommendedName>
</protein>
<organism evidence="4">
    <name type="scientific">marine metagenome</name>
    <dbReference type="NCBI Taxonomy" id="408172"/>
    <lineage>
        <taxon>unclassified sequences</taxon>
        <taxon>metagenomes</taxon>
        <taxon>ecological metagenomes</taxon>
    </lineage>
</organism>
<dbReference type="GO" id="GO:0019867">
    <property type="term" value="C:outer membrane"/>
    <property type="evidence" value="ECO:0007669"/>
    <property type="project" value="InterPro"/>
</dbReference>
<evidence type="ECO:0000259" key="3">
    <source>
        <dbReference type="Pfam" id="PF04355"/>
    </source>
</evidence>
<evidence type="ECO:0000256" key="2">
    <source>
        <dbReference type="ARBA" id="ARBA00023136"/>
    </source>
</evidence>
<reference evidence="4" key="1">
    <citation type="submission" date="2018-05" db="EMBL/GenBank/DDBJ databases">
        <authorList>
            <person name="Lanie J.A."/>
            <person name="Ng W.-L."/>
            <person name="Kazmierczak K.M."/>
            <person name="Andrzejewski T.M."/>
            <person name="Davidsen T.M."/>
            <person name="Wayne K.J."/>
            <person name="Tettelin H."/>
            <person name="Glass J.I."/>
            <person name="Rusch D."/>
            <person name="Podicherti R."/>
            <person name="Tsui H.-C.T."/>
            <person name="Winkler M.E."/>
        </authorList>
    </citation>
    <scope>NUCLEOTIDE SEQUENCE</scope>
</reference>
<dbReference type="InterPro" id="IPR037873">
    <property type="entry name" value="BamE-like"/>
</dbReference>
<evidence type="ECO:0000256" key="1">
    <source>
        <dbReference type="ARBA" id="ARBA00022729"/>
    </source>
</evidence>
<dbReference type="EMBL" id="UINC01043934">
    <property type="protein sequence ID" value="SVB48673.1"/>
    <property type="molecule type" value="Genomic_DNA"/>
</dbReference>
<keyword evidence="2" id="KW-0472">Membrane</keyword>